<protein>
    <recommendedName>
        <fullName evidence="4">Transmembrane protein</fullName>
    </recommendedName>
</protein>
<dbReference type="Proteomes" id="UP000777440">
    <property type="component" value="Unassembled WGS sequence"/>
</dbReference>
<feature type="transmembrane region" description="Helical" evidence="1">
    <location>
        <begin position="139"/>
        <end position="162"/>
    </location>
</feature>
<dbReference type="RefSeq" id="WP_220288061.1">
    <property type="nucleotide sequence ID" value="NZ_JAEUAX010000004.1"/>
</dbReference>
<name>A0ABS7HZ66_9MICO</name>
<organism evidence="2 3">
    <name type="scientific">Microbacterium ureisolvens</name>
    <dbReference type="NCBI Taxonomy" id="2781186"/>
    <lineage>
        <taxon>Bacteria</taxon>
        <taxon>Bacillati</taxon>
        <taxon>Actinomycetota</taxon>
        <taxon>Actinomycetes</taxon>
        <taxon>Micrococcales</taxon>
        <taxon>Microbacteriaceae</taxon>
        <taxon>Microbacterium</taxon>
    </lineage>
</organism>
<evidence type="ECO:0008006" key="4">
    <source>
        <dbReference type="Google" id="ProtNLM"/>
    </source>
</evidence>
<dbReference type="EMBL" id="JAEUAX010000004">
    <property type="protein sequence ID" value="MBW9109906.1"/>
    <property type="molecule type" value="Genomic_DNA"/>
</dbReference>
<feature type="transmembrane region" description="Helical" evidence="1">
    <location>
        <begin position="21"/>
        <end position="40"/>
    </location>
</feature>
<keyword evidence="1" id="KW-0812">Transmembrane</keyword>
<feature type="transmembrane region" description="Helical" evidence="1">
    <location>
        <begin position="107"/>
        <end position="127"/>
    </location>
</feature>
<evidence type="ECO:0000256" key="1">
    <source>
        <dbReference type="SAM" id="Phobius"/>
    </source>
</evidence>
<evidence type="ECO:0000313" key="3">
    <source>
        <dbReference type="Proteomes" id="UP000777440"/>
    </source>
</evidence>
<evidence type="ECO:0000313" key="2">
    <source>
        <dbReference type="EMBL" id="MBW9109906.1"/>
    </source>
</evidence>
<keyword evidence="1" id="KW-1133">Transmembrane helix</keyword>
<keyword evidence="1" id="KW-0472">Membrane</keyword>
<comment type="caution">
    <text evidence="2">The sequence shown here is derived from an EMBL/GenBank/DDBJ whole genome shotgun (WGS) entry which is preliminary data.</text>
</comment>
<feature type="transmembrane region" description="Helical" evidence="1">
    <location>
        <begin position="67"/>
        <end position="86"/>
    </location>
</feature>
<sequence length="188" mass="20643">MTLAESRRPHRPMRVVRIVHRGAGVLLWLWVMASVPLYLYEQNGAITVEGWLEMWQVEAEGGGPANVAFFLALTVMVAGLGVALLIDLIRRRRRPFSRAGSPRGWLYLAHRWLGAAFAVTLVAYLATRLGAGAAPLPLGWAWLVLLMLVNVVGAGVFIVWAVGATRRRGAKPHARITANEPGEQHIGR</sequence>
<keyword evidence="3" id="KW-1185">Reference proteome</keyword>
<accession>A0ABS7HZ66</accession>
<gene>
    <name evidence="2" type="ORF">JNB61_08995</name>
</gene>
<reference evidence="2 3" key="1">
    <citation type="journal article" date="2021" name="MBio">
        <title>Poor Competitiveness of Bradyrhizobium in Pigeon Pea Root Colonization in Indian Soils.</title>
        <authorList>
            <person name="Chalasani D."/>
            <person name="Basu A."/>
            <person name="Pullabhotla S.V.S.R.N."/>
            <person name="Jorrin B."/>
            <person name="Neal A.L."/>
            <person name="Poole P.S."/>
            <person name="Podile A.R."/>
            <person name="Tkacz A."/>
        </authorList>
    </citation>
    <scope>NUCLEOTIDE SEQUENCE [LARGE SCALE GENOMIC DNA]</scope>
    <source>
        <strain evidence="2 3">HU12</strain>
    </source>
</reference>
<proteinExistence type="predicted"/>